<dbReference type="AlphaFoldDB" id="A0A1H7P1T7"/>
<dbReference type="Proteomes" id="UP000182719">
    <property type="component" value="Unassembled WGS sequence"/>
</dbReference>
<dbReference type="PANTHER" id="PTHR40943:SF1">
    <property type="entry name" value="CYTOPLASMIC PROTEIN"/>
    <property type="match status" value="1"/>
</dbReference>
<sequence length="134" mass="14666">MTSSNAVRARRMNVCSPGTSQDLSQLVSLGRPENLGGKTLGGRPEIFTRVDFRAGPMTAGLFVATQGRVEVTFPFTEHATILEGEVTLTDETGQTHTYRPGDSYFIQQGQVVIWEVHGERVIKSFFNIAEGFTG</sequence>
<reference evidence="3" key="1">
    <citation type="submission" date="2016-10" db="EMBL/GenBank/DDBJ databases">
        <authorList>
            <person name="Varghese N."/>
            <person name="Submissions S."/>
        </authorList>
    </citation>
    <scope>NUCLEOTIDE SEQUENCE [LARGE SCALE GENOMIC DNA]</scope>
    <source>
        <strain evidence="3">DSM 17044</strain>
    </source>
</reference>
<organism evidence="2 3">
    <name type="scientific">Stigmatella aurantiaca</name>
    <dbReference type="NCBI Taxonomy" id="41"/>
    <lineage>
        <taxon>Bacteria</taxon>
        <taxon>Pseudomonadati</taxon>
        <taxon>Myxococcota</taxon>
        <taxon>Myxococcia</taxon>
        <taxon>Myxococcales</taxon>
        <taxon>Cystobacterineae</taxon>
        <taxon>Archangiaceae</taxon>
        <taxon>Stigmatella</taxon>
    </lineage>
</organism>
<evidence type="ECO:0000313" key="2">
    <source>
        <dbReference type="EMBL" id="SEL29752.1"/>
    </source>
</evidence>
<gene>
    <name evidence="2" type="ORF">SAMN05444354_105147</name>
</gene>
<dbReference type="InterPro" id="IPR008579">
    <property type="entry name" value="UGlyAH_Cupin_dom"/>
</dbReference>
<dbReference type="PANTHER" id="PTHR40943">
    <property type="entry name" value="CYTOPLASMIC PROTEIN-RELATED"/>
    <property type="match status" value="1"/>
</dbReference>
<dbReference type="InterPro" id="IPR014710">
    <property type="entry name" value="RmlC-like_jellyroll"/>
</dbReference>
<dbReference type="Gene3D" id="2.60.120.10">
    <property type="entry name" value="Jelly Rolls"/>
    <property type="match status" value="1"/>
</dbReference>
<accession>A0A1H7P1T7</accession>
<dbReference type="SUPFAM" id="SSF51182">
    <property type="entry name" value="RmlC-like cupins"/>
    <property type="match status" value="1"/>
</dbReference>
<dbReference type="Pfam" id="PF05899">
    <property type="entry name" value="Cupin_3"/>
    <property type="match status" value="1"/>
</dbReference>
<dbReference type="InterPro" id="IPR011051">
    <property type="entry name" value="RmlC_Cupin_sf"/>
</dbReference>
<keyword evidence="3" id="KW-1185">Reference proteome</keyword>
<feature type="domain" description="(S)-ureidoglycine aminohydrolase cupin" evidence="1">
    <location>
        <begin position="55"/>
        <end position="123"/>
    </location>
</feature>
<evidence type="ECO:0000313" key="3">
    <source>
        <dbReference type="Proteomes" id="UP000182719"/>
    </source>
</evidence>
<protein>
    <recommendedName>
        <fullName evidence="1">(S)-ureidoglycine aminohydrolase cupin domain-containing protein</fullName>
    </recommendedName>
</protein>
<dbReference type="EMBL" id="FOAP01000005">
    <property type="protein sequence ID" value="SEL29752.1"/>
    <property type="molecule type" value="Genomic_DNA"/>
</dbReference>
<proteinExistence type="predicted"/>
<dbReference type="OrthoDB" id="5431126at2"/>
<name>A0A1H7P1T7_STIAU</name>
<evidence type="ECO:0000259" key="1">
    <source>
        <dbReference type="Pfam" id="PF05899"/>
    </source>
</evidence>
<dbReference type="RefSeq" id="WP_075006482.1">
    <property type="nucleotide sequence ID" value="NZ_FOAP01000005.1"/>
</dbReference>